<protein>
    <recommendedName>
        <fullName evidence="7">Zinc-dependent metalloprotease</fullName>
    </recommendedName>
</protein>
<evidence type="ECO:0000313" key="5">
    <source>
        <dbReference type="EMBL" id="PWG79563.1"/>
    </source>
</evidence>
<dbReference type="Gene3D" id="3.40.390.10">
    <property type="entry name" value="Collagenase (Catalytic Domain)"/>
    <property type="match status" value="1"/>
</dbReference>
<dbReference type="InterPro" id="IPR034032">
    <property type="entry name" value="Zn_MMP-like_bac"/>
</dbReference>
<evidence type="ECO:0000313" key="6">
    <source>
        <dbReference type="Proteomes" id="UP000245647"/>
    </source>
</evidence>
<proteinExistence type="predicted"/>
<name>A0A2U2PDW5_9SPHI</name>
<dbReference type="Pfam" id="PF17162">
    <property type="entry name" value="DUF5118"/>
    <property type="match status" value="1"/>
</dbReference>
<dbReference type="Pfam" id="PF17148">
    <property type="entry name" value="DUF5117"/>
    <property type="match status" value="1"/>
</dbReference>
<dbReference type="InterPro" id="IPR033413">
    <property type="entry name" value="DUF5117"/>
</dbReference>
<accession>A0A2U2PDW5</accession>
<dbReference type="CDD" id="cd04276">
    <property type="entry name" value="ZnMc_MMP_like_2"/>
    <property type="match status" value="1"/>
</dbReference>
<dbReference type="InterPro" id="IPR032534">
    <property type="entry name" value="EcxA_zinc-bd"/>
</dbReference>
<feature type="chain" id="PRO_5015440617" description="Zinc-dependent metalloprotease" evidence="1">
    <location>
        <begin position="24"/>
        <end position="882"/>
    </location>
</feature>
<feature type="domain" description="DUF5118" evidence="4">
    <location>
        <begin position="49"/>
        <end position="92"/>
    </location>
</feature>
<dbReference type="GO" id="GO:0008237">
    <property type="term" value="F:metallopeptidase activity"/>
    <property type="evidence" value="ECO:0007669"/>
    <property type="project" value="InterPro"/>
</dbReference>
<evidence type="ECO:0008006" key="7">
    <source>
        <dbReference type="Google" id="ProtNLM"/>
    </source>
</evidence>
<dbReference type="PANTHER" id="PTHR38478">
    <property type="entry name" value="PEPTIDASE M1A AND M12B"/>
    <property type="match status" value="1"/>
</dbReference>
<dbReference type="Proteomes" id="UP000245647">
    <property type="component" value="Unassembled WGS sequence"/>
</dbReference>
<sequence length="882" mass="99374">MMKMNSISAWLLAAFLLVTGAAAGQTGKENKKEQAGLKKDTAQKKKETAYQKLFKGKKVETSRGMITLHKMDGKVYFEFPKRLFKKPMLLGSVAEAVSNPEDSFAGLQAHDPLCIYFTQIDSVIYIRKTDFSARTSEQETALQNALAKNNTGAMLASFKIQAVSPDSSAVVFDVTPFFVNGNEEMDPFMPAGGFMSSKASYKSESSLAGGIMAFKDNISVTSYLSYGVTSSFMGFIVEENRPATIIMKRSLMLLPDMPARPRLNDPRIGVFYTNYTKFAGRDKGSKEIFFANRWRLEPKDPAAFKRGELVEPVKPVVFYIDDKFPDNWISWIRQGTEDWNMAFEKIGFKNAVVTKMYPKDDPEFDPNNIRYNCIKYAPTLTQNAMGPSWVDPRTGEILNASVYLYHGVTDLLSNWMFIQTAAVDERVRTTNMPPELMGKALRYVIAHEIGHCLGLMHNMGASSSFPVDSLRSPSFTQKYGTTPSIMDYARFNFVAQPGDLERGVKLTPPDLGVYDYYVIKWLYSPLYSASTPEEEVPVLDKWVSEKIKDPMFRYGKQQISVLDPNSQTEDLGDDQVKATEYAMSNLKYILKNMNGWLADKDTDYSFRKDANFSVINIQFYWYMMHVLNNVGGIYQYEKYEGDPFPAYRSVPKETQRRSVLFLLSLFENLDWLNAPETEQNIDAINGDAAEFMRGVLFPYMMRWVANIGLSENKADADPYTRTECVADVFDFVWGTSLEGKAPSKEKLSMQNAMVQLLIRNSGVLEIPGGNASAFAAPAEGDDLRLLQLQHAAWKNSFAGLEGLPFYGTTGRPDLSASSAGDTEGFGFMPRVLFQTDDISHVYYGWLLETKDILEKAVAKQQGDTRAKYQYFLLQINRALKSS</sequence>
<dbReference type="AlphaFoldDB" id="A0A2U2PDW5"/>
<feature type="signal peptide" evidence="1">
    <location>
        <begin position="1"/>
        <end position="23"/>
    </location>
</feature>
<dbReference type="InterPro" id="IPR033428">
    <property type="entry name" value="DUF5118"/>
</dbReference>
<evidence type="ECO:0000259" key="4">
    <source>
        <dbReference type="Pfam" id="PF17162"/>
    </source>
</evidence>
<reference evidence="5 6" key="1">
    <citation type="submission" date="2018-04" db="EMBL/GenBank/DDBJ databases">
        <title>Pedobacter chongqingensis sp. nov., isolated from a rottenly hemp rope.</title>
        <authorList>
            <person name="Cai Y."/>
        </authorList>
    </citation>
    <scope>NUCLEOTIDE SEQUENCE [LARGE SCALE GENOMIC DNA]</scope>
    <source>
        <strain evidence="5 6">FJ4-8</strain>
    </source>
</reference>
<evidence type="ECO:0000259" key="2">
    <source>
        <dbReference type="Pfam" id="PF16313"/>
    </source>
</evidence>
<dbReference type="InterPro" id="IPR024079">
    <property type="entry name" value="MetalloPept_cat_dom_sf"/>
</dbReference>
<comment type="caution">
    <text evidence="5">The sequence shown here is derived from an EMBL/GenBank/DDBJ whole genome shotgun (WGS) entry which is preliminary data.</text>
</comment>
<keyword evidence="6" id="KW-1185">Reference proteome</keyword>
<dbReference type="EMBL" id="QEAS01000013">
    <property type="protein sequence ID" value="PWG79563.1"/>
    <property type="molecule type" value="Genomic_DNA"/>
</dbReference>
<organism evidence="5 6">
    <name type="scientific">Pararcticibacter amylolyticus</name>
    <dbReference type="NCBI Taxonomy" id="2173175"/>
    <lineage>
        <taxon>Bacteria</taxon>
        <taxon>Pseudomonadati</taxon>
        <taxon>Bacteroidota</taxon>
        <taxon>Sphingobacteriia</taxon>
        <taxon>Sphingobacteriales</taxon>
        <taxon>Sphingobacteriaceae</taxon>
        <taxon>Pararcticibacter</taxon>
    </lineage>
</organism>
<evidence type="ECO:0000259" key="3">
    <source>
        <dbReference type="Pfam" id="PF17148"/>
    </source>
</evidence>
<dbReference type="Pfam" id="PF16313">
    <property type="entry name" value="DUF4953"/>
    <property type="match status" value="1"/>
</dbReference>
<dbReference type="SUPFAM" id="SSF55486">
    <property type="entry name" value="Metalloproteases ('zincins'), catalytic domain"/>
    <property type="match status" value="1"/>
</dbReference>
<keyword evidence="1" id="KW-0732">Signal</keyword>
<feature type="domain" description="EcxA zinc-binding" evidence="2">
    <location>
        <begin position="430"/>
        <end position="735"/>
    </location>
</feature>
<dbReference type="PANTHER" id="PTHR38478:SF1">
    <property type="entry name" value="ZINC DEPENDENT METALLOPROTEASE DOMAIN LIPOPROTEIN"/>
    <property type="match status" value="1"/>
</dbReference>
<evidence type="ECO:0000256" key="1">
    <source>
        <dbReference type="SAM" id="SignalP"/>
    </source>
</evidence>
<feature type="domain" description="DUF5117" evidence="3">
    <location>
        <begin position="114"/>
        <end position="299"/>
    </location>
</feature>
<gene>
    <name evidence="5" type="ORF">DDR33_15965</name>
</gene>